<dbReference type="AlphaFoldDB" id="A0AAV4ALS6"/>
<evidence type="ECO:0000313" key="3">
    <source>
        <dbReference type="Proteomes" id="UP000735302"/>
    </source>
</evidence>
<gene>
    <name evidence="2" type="ORF">PoB_003403600</name>
</gene>
<feature type="compositionally biased region" description="Basic and acidic residues" evidence="1">
    <location>
        <begin position="52"/>
        <end position="61"/>
    </location>
</feature>
<dbReference type="Proteomes" id="UP000735302">
    <property type="component" value="Unassembled WGS sequence"/>
</dbReference>
<feature type="region of interest" description="Disordered" evidence="1">
    <location>
        <begin position="1"/>
        <end position="144"/>
    </location>
</feature>
<comment type="caution">
    <text evidence="2">The sequence shown here is derived from an EMBL/GenBank/DDBJ whole genome shotgun (WGS) entry which is preliminary data.</text>
</comment>
<dbReference type="EMBL" id="BLXT01003875">
    <property type="protein sequence ID" value="GFO07531.1"/>
    <property type="molecule type" value="Genomic_DNA"/>
</dbReference>
<protein>
    <submittedName>
        <fullName evidence="2">Uncharacterized protein</fullName>
    </submittedName>
</protein>
<reference evidence="2 3" key="1">
    <citation type="journal article" date="2021" name="Elife">
        <title>Chloroplast acquisition without the gene transfer in kleptoplastic sea slugs, Plakobranchus ocellatus.</title>
        <authorList>
            <person name="Maeda T."/>
            <person name="Takahashi S."/>
            <person name="Yoshida T."/>
            <person name="Shimamura S."/>
            <person name="Takaki Y."/>
            <person name="Nagai Y."/>
            <person name="Toyoda A."/>
            <person name="Suzuki Y."/>
            <person name="Arimoto A."/>
            <person name="Ishii H."/>
            <person name="Satoh N."/>
            <person name="Nishiyama T."/>
            <person name="Hasebe M."/>
            <person name="Maruyama T."/>
            <person name="Minagawa J."/>
            <person name="Obokata J."/>
            <person name="Shigenobu S."/>
        </authorList>
    </citation>
    <scope>NUCLEOTIDE SEQUENCE [LARGE SCALE GENOMIC DNA]</scope>
</reference>
<evidence type="ECO:0000256" key="1">
    <source>
        <dbReference type="SAM" id="MobiDB-lite"/>
    </source>
</evidence>
<organism evidence="2 3">
    <name type="scientific">Plakobranchus ocellatus</name>
    <dbReference type="NCBI Taxonomy" id="259542"/>
    <lineage>
        <taxon>Eukaryota</taxon>
        <taxon>Metazoa</taxon>
        <taxon>Spiralia</taxon>
        <taxon>Lophotrochozoa</taxon>
        <taxon>Mollusca</taxon>
        <taxon>Gastropoda</taxon>
        <taxon>Heterobranchia</taxon>
        <taxon>Euthyneura</taxon>
        <taxon>Panpulmonata</taxon>
        <taxon>Sacoglossa</taxon>
        <taxon>Placobranchoidea</taxon>
        <taxon>Plakobranchidae</taxon>
        <taxon>Plakobranchus</taxon>
    </lineage>
</organism>
<feature type="compositionally biased region" description="Basic and acidic residues" evidence="1">
    <location>
        <begin position="18"/>
        <end position="39"/>
    </location>
</feature>
<evidence type="ECO:0000313" key="2">
    <source>
        <dbReference type="EMBL" id="GFO07531.1"/>
    </source>
</evidence>
<proteinExistence type="predicted"/>
<name>A0AAV4ALS6_9GAST</name>
<feature type="compositionally biased region" description="Basic and acidic residues" evidence="1">
    <location>
        <begin position="72"/>
        <end position="135"/>
    </location>
</feature>
<accession>A0AAV4ALS6</accession>
<keyword evidence="3" id="KW-1185">Reference proteome</keyword>
<sequence length="144" mass="16791">MRRKDNTKQDIGNSVRQAGDDSERQERQDSEGKKIKGHFEAGQAGKQQVGERIARVRRDKGQQGAGETRQCQTRDKTVSDRRERTARGIRDRTGKGSREDSQKQVRQDSEMQERGHQEAKETGQWKTERERGREFSKRKKRKHS</sequence>